<feature type="chain" id="PRO_5021366759" evidence="3">
    <location>
        <begin position="20"/>
        <end position="818"/>
    </location>
</feature>
<name>A0A4Z0LD97_9FLAO</name>
<proteinExistence type="predicted"/>
<dbReference type="GO" id="GO:0035591">
    <property type="term" value="F:signaling adaptor activity"/>
    <property type="evidence" value="ECO:0007669"/>
    <property type="project" value="TreeGrafter"/>
</dbReference>
<dbReference type="Gene3D" id="3.80.10.10">
    <property type="entry name" value="Ribonuclease Inhibitor"/>
    <property type="match status" value="2"/>
</dbReference>
<dbReference type="PANTHER" id="PTHR47566">
    <property type="match status" value="1"/>
</dbReference>
<dbReference type="InterPro" id="IPR047589">
    <property type="entry name" value="DUF11_rpt"/>
</dbReference>
<organism evidence="5 6">
    <name type="scientific">Flavobacterium humi</name>
    <dbReference type="NCBI Taxonomy" id="2562683"/>
    <lineage>
        <taxon>Bacteria</taxon>
        <taxon>Pseudomonadati</taxon>
        <taxon>Bacteroidota</taxon>
        <taxon>Flavobacteriia</taxon>
        <taxon>Flavobacteriales</taxon>
        <taxon>Flavobacteriaceae</taxon>
        <taxon>Flavobacterium</taxon>
    </lineage>
</organism>
<feature type="signal peptide" evidence="3">
    <location>
        <begin position="1"/>
        <end position="19"/>
    </location>
</feature>
<feature type="non-terminal residue" evidence="5">
    <location>
        <position position="818"/>
    </location>
</feature>
<keyword evidence="3" id="KW-0732">Signal</keyword>
<keyword evidence="2" id="KW-0677">Repeat</keyword>
<evidence type="ECO:0000256" key="1">
    <source>
        <dbReference type="ARBA" id="ARBA00022614"/>
    </source>
</evidence>
<comment type="caution">
    <text evidence="5">The sequence shown here is derived from an EMBL/GenBank/DDBJ whole genome shotgun (WGS) entry which is preliminary data.</text>
</comment>
<dbReference type="InterPro" id="IPR032675">
    <property type="entry name" value="LRR_dom_sf"/>
</dbReference>
<keyword evidence="6" id="KW-1185">Reference proteome</keyword>
<keyword evidence="1" id="KW-0433">Leucine-rich repeat</keyword>
<gene>
    <name evidence="5" type="ORF">E4635_02665</name>
</gene>
<evidence type="ECO:0000313" key="5">
    <source>
        <dbReference type="EMBL" id="TGD59851.1"/>
    </source>
</evidence>
<dbReference type="NCBIfam" id="TIGR01451">
    <property type="entry name" value="B_ant_repeat"/>
    <property type="match status" value="1"/>
</dbReference>
<dbReference type="AlphaFoldDB" id="A0A4Z0LD97"/>
<dbReference type="Proteomes" id="UP000297407">
    <property type="component" value="Unassembled WGS sequence"/>
</dbReference>
<evidence type="ECO:0000259" key="4">
    <source>
        <dbReference type="Pfam" id="PF24595"/>
    </source>
</evidence>
<evidence type="ECO:0000256" key="2">
    <source>
        <dbReference type="ARBA" id="ARBA00022737"/>
    </source>
</evidence>
<dbReference type="InterPro" id="IPR052574">
    <property type="entry name" value="CDIRP"/>
</dbReference>
<evidence type="ECO:0000313" key="6">
    <source>
        <dbReference type="Proteomes" id="UP000297407"/>
    </source>
</evidence>
<evidence type="ECO:0000256" key="3">
    <source>
        <dbReference type="SAM" id="SignalP"/>
    </source>
</evidence>
<dbReference type="InterPro" id="IPR055353">
    <property type="entry name" value="DUF7619"/>
</dbReference>
<dbReference type="RefSeq" id="WP_135525057.1">
    <property type="nucleotide sequence ID" value="NZ_SRLH01000001.1"/>
</dbReference>
<sequence length="818" mass="90007">MKKLYFLLLAIGFFTGAEAQIINFPDDNFKQVLLRPNQYQFAVNPVTGMPYQVNIPVARNISGSPILIDQNNDGQIQVAEAQNVYSLSLDNFAGLPYEFFGMTVNISNLSGIEYFTNLQSLNCSENDLTSLPVSPLINLKYLSCGENHLTSLSLSSLVNLQYLDCRSNNFTSVNPNQNPTLKYLDCSFNPLTSLNVTQNLALETLECTNNQLVSLDVIQNSALLKLNCTGNQLTNLNVTQNPSLVYLYCANNQLASLDLTQNHALVQFWCENNQFTSLNVTQNFTLEELLCANNQLTSLNVAQNSNLVSLNFDNNQLTSLNVAQNPKLMVLSFDNNQLVSIDLSQNPLLSFLYCDNNSQLKNIFIKNAKNEDTFNFNNCPNLTYICADESQLTSIQNAITQYGYTNCHVNSYCSFVPGGQFYTIQGNQKFDANNNGCDVADTSLPNLKFNITDGTNSGSLISNAVGNYSIPVLAGTHTITPVFENASYFNASPSTVNVTFPTQASPFIQNFCITVNGIHPDLEVSILPLVPARPGFDATYKLVYKNKGNTTQSGTVNVTFNDAALDLVTSNPVATASTNSLSWAFTNLVPFETREIAFTLNVNSPMETPAVNGGDILHYTASITSVATDELPNDNTFELNQTVVNSFDPNDKTCLEGATIAPGKVGEYVHYMIRFENTGTFPAQNIVVKDMIDTAKFDISSLVPMKASHSFTTRITEGNKVEFIFENINLPFDDANNDGYVAFKVKTKPTLVSGNTFSNTASIYFDYNFPIVTNTATTTIAALGVQDFEFSNYFNVYPNPVHDVLTISAKETIEISSI</sequence>
<dbReference type="Pfam" id="PF24595">
    <property type="entry name" value="DUF7619"/>
    <property type="match status" value="1"/>
</dbReference>
<accession>A0A4Z0LD97</accession>
<dbReference type="EMBL" id="SRLH01000001">
    <property type="protein sequence ID" value="TGD59851.1"/>
    <property type="molecule type" value="Genomic_DNA"/>
</dbReference>
<feature type="domain" description="DUF7619" evidence="4">
    <location>
        <begin position="648"/>
        <end position="779"/>
    </location>
</feature>
<reference evidence="5 6" key="1">
    <citation type="submission" date="2019-04" db="EMBL/GenBank/DDBJ databases">
        <title>Flavobacterium sp. strain DS2-A Genome sequencing and assembly.</title>
        <authorList>
            <person name="Kim I."/>
        </authorList>
    </citation>
    <scope>NUCLEOTIDE SEQUENCE [LARGE SCALE GENOMIC DNA]</scope>
    <source>
        <strain evidence="5 6">DS2-A</strain>
    </source>
</reference>
<dbReference type="PANTHER" id="PTHR47566:SF1">
    <property type="entry name" value="PROTEIN NUD1"/>
    <property type="match status" value="1"/>
</dbReference>
<dbReference type="OrthoDB" id="1110367at2"/>
<protein>
    <submittedName>
        <fullName evidence="5">T9SS C-terminal target domain-containing protein</fullName>
    </submittedName>
</protein>
<dbReference type="SUPFAM" id="SSF52058">
    <property type="entry name" value="L domain-like"/>
    <property type="match status" value="1"/>
</dbReference>